<keyword evidence="1" id="KW-0521">NADP</keyword>
<dbReference type="InterPro" id="IPR011032">
    <property type="entry name" value="GroES-like_sf"/>
</dbReference>
<organism evidence="4 5">
    <name type="scientific">Variovorax ureilyticus</name>
    <dbReference type="NCBI Taxonomy" id="1836198"/>
    <lineage>
        <taxon>Bacteria</taxon>
        <taxon>Pseudomonadati</taxon>
        <taxon>Pseudomonadota</taxon>
        <taxon>Betaproteobacteria</taxon>
        <taxon>Burkholderiales</taxon>
        <taxon>Comamonadaceae</taxon>
        <taxon>Variovorax</taxon>
    </lineage>
</organism>
<evidence type="ECO:0000313" key="4">
    <source>
        <dbReference type="EMBL" id="MEJ8814923.1"/>
    </source>
</evidence>
<dbReference type="SUPFAM" id="SSF51735">
    <property type="entry name" value="NAD(P)-binding Rossmann-fold domains"/>
    <property type="match status" value="1"/>
</dbReference>
<reference evidence="4 5" key="1">
    <citation type="submission" date="2024-03" db="EMBL/GenBank/DDBJ databases">
        <title>Novel species of the genus Variovorax.</title>
        <authorList>
            <person name="Liu Q."/>
            <person name="Xin Y.-H."/>
        </authorList>
    </citation>
    <scope>NUCLEOTIDE SEQUENCE [LARGE SCALE GENOMIC DNA]</scope>
    <source>
        <strain evidence="4 5">KACC 18899</strain>
    </source>
</reference>
<accession>A0ABU8VMP0</accession>
<proteinExistence type="predicted"/>
<sequence>MQDQIPDATSLQLRSVITPDGKVVLSLVKEPVPALRPEEVLVRVEATPINPSDIGLMLGAADLSRAWIADGAGGPELVAPVPAESLKAMESRRAASTPVGLEGAGTVVAAGSSHAAQSLMGRTVAAMAGGMYARYRCIPAAECLVLPEGTTAAQAASCFVNPLTALGMIETARSEGHTAIVQTAAASNLGQILLRLCLADDIPLVNVVRSEQQAELLREQGARFVCNSSSDDFREQLTDAIAATGATLVLDPIGGGSGGQILSCMEAAINRRPGQAVSRYGSDVLKQLYVYGALDPRPIEIPRDVGMAWAAGGWLLLRYLKVTPQQTLERLKARVAAEITTTFASRYARCVSLAEFISPEVLNICARPATGRKFLIEPWKDC</sequence>
<keyword evidence="2" id="KW-0560">Oxidoreductase</keyword>
<protein>
    <submittedName>
        <fullName evidence="4">Zinc-binding dehydrogenase</fullName>
    </submittedName>
</protein>
<evidence type="ECO:0000313" key="5">
    <source>
        <dbReference type="Proteomes" id="UP001365846"/>
    </source>
</evidence>
<dbReference type="CDD" id="cd08291">
    <property type="entry name" value="ETR_like_1"/>
    <property type="match status" value="1"/>
</dbReference>
<dbReference type="SMART" id="SM00829">
    <property type="entry name" value="PKS_ER"/>
    <property type="match status" value="1"/>
</dbReference>
<dbReference type="PANTHER" id="PTHR48106:SF18">
    <property type="entry name" value="QUINONE OXIDOREDUCTASE PIG3"/>
    <property type="match status" value="1"/>
</dbReference>
<dbReference type="Proteomes" id="UP001365846">
    <property type="component" value="Unassembled WGS sequence"/>
</dbReference>
<dbReference type="Gene3D" id="3.40.50.720">
    <property type="entry name" value="NAD(P)-binding Rossmann-like Domain"/>
    <property type="match status" value="1"/>
</dbReference>
<evidence type="ECO:0000256" key="1">
    <source>
        <dbReference type="ARBA" id="ARBA00022857"/>
    </source>
</evidence>
<dbReference type="RefSeq" id="WP_340360146.1">
    <property type="nucleotide sequence ID" value="NZ_JBBKZU010000015.1"/>
</dbReference>
<dbReference type="Pfam" id="PF08240">
    <property type="entry name" value="ADH_N"/>
    <property type="match status" value="1"/>
</dbReference>
<dbReference type="InterPro" id="IPR020843">
    <property type="entry name" value="ER"/>
</dbReference>
<dbReference type="InterPro" id="IPR036291">
    <property type="entry name" value="NAD(P)-bd_dom_sf"/>
</dbReference>
<dbReference type="SUPFAM" id="SSF50129">
    <property type="entry name" value="GroES-like"/>
    <property type="match status" value="1"/>
</dbReference>
<evidence type="ECO:0000259" key="3">
    <source>
        <dbReference type="SMART" id="SM00829"/>
    </source>
</evidence>
<evidence type="ECO:0000256" key="2">
    <source>
        <dbReference type="ARBA" id="ARBA00023002"/>
    </source>
</evidence>
<gene>
    <name evidence="4" type="ORF">WKW77_27880</name>
</gene>
<name>A0ABU8VMP0_9BURK</name>
<comment type="caution">
    <text evidence="4">The sequence shown here is derived from an EMBL/GenBank/DDBJ whole genome shotgun (WGS) entry which is preliminary data.</text>
</comment>
<keyword evidence="5" id="KW-1185">Reference proteome</keyword>
<dbReference type="Gene3D" id="3.90.180.10">
    <property type="entry name" value="Medium-chain alcohol dehydrogenases, catalytic domain"/>
    <property type="match status" value="1"/>
</dbReference>
<feature type="domain" description="Enoyl reductase (ER)" evidence="3">
    <location>
        <begin position="22"/>
        <end position="336"/>
    </location>
</feature>
<dbReference type="EMBL" id="JBBKZU010000015">
    <property type="protein sequence ID" value="MEJ8814923.1"/>
    <property type="molecule type" value="Genomic_DNA"/>
</dbReference>
<dbReference type="InterPro" id="IPR013154">
    <property type="entry name" value="ADH-like_N"/>
</dbReference>
<dbReference type="PANTHER" id="PTHR48106">
    <property type="entry name" value="QUINONE OXIDOREDUCTASE PIG3-RELATED"/>
    <property type="match status" value="1"/>
</dbReference>